<keyword evidence="5 7" id="KW-1133">Transmembrane helix</keyword>
<feature type="transmembrane region" description="Helical" evidence="7">
    <location>
        <begin position="125"/>
        <end position="150"/>
    </location>
</feature>
<dbReference type="PANTHER" id="PTHR22914:SF41">
    <property type="entry name" value="CHITIN SYNTHASE 7"/>
    <property type="match status" value="1"/>
</dbReference>
<organism evidence="9 10">
    <name type="scientific">Porites lobata</name>
    <dbReference type="NCBI Taxonomy" id="104759"/>
    <lineage>
        <taxon>Eukaryota</taxon>
        <taxon>Metazoa</taxon>
        <taxon>Cnidaria</taxon>
        <taxon>Anthozoa</taxon>
        <taxon>Hexacorallia</taxon>
        <taxon>Scleractinia</taxon>
        <taxon>Fungiina</taxon>
        <taxon>Poritidae</taxon>
        <taxon>Porites</taxon>
    </lineage>
</organism>
<evidence type="ECO:0000259" key="8">
    <source>
        <dbReference type="PROSITE" id="PS50105"/>
    </source>
</evidence>
<keyword evidence="3" id="KW-0328">Glycosyltransferase</keyword>
<dbReference type="Pfam" id="PF00536">
    <property type="entry name" value="SAM_1"/>
    <property type="match status" value="2"/>
</dbReference>
<feature type="transmembrane region" description="Helical" evidence="7">
    <location>
        <begin position="963"/>
        <end position="981"/>
    </location>
</feature>
<dbReference type="InterPro" id="IPR001660">
    <property type="entry name" value="SAM"/>
</dbReference>
<protein>
    <recommendedName>
        <fullName evidence="2">chitin synthase</fullName>
        <ecNumber evidence="2">2.4.1.16</ecNumber>
    </recommendedName>
</protein>
<feature type="transmembrane region" description="Helical" evidence="7">
    <location>
        <begin position="228"/>
        <end position="246"/>
    </location>
</feature>
<feature type="transmembrane region" description="Helical" evidence="7">
    <location>
        <begin position="195"/>
        <end position="213"/>
    </location>
</feature>
<dbReference type="EC" id="2.4.1.16" evidence="2"/>
<feature type="transmembrane region" description="Helical" evidence="7">
    <location>
        <begin position="355"/>
        <end position="373"/>
    </location>
</feature>
<keyword evidence="3" id="KW-0808">Transferase</keyword>
<feature type="transmembrane region" description="Helical" evidence="7">
    <location>
        <begin position="1507"/>
        <end position="1525"/>
    </location>
</feature>
<feature type="transmembrane region" description="Helical" evidence="7">
    <location>
        <begin position="424"/>
        <end position="444"/>
    </location>
</feature>
<evidence type="ECO:0000256" key="4">
    <source>
        <dbReference type="ARBA" id="ARBA00022692"/>
    </source>
</evidence>
<dbReference type="CDD" id="cd09487">
    <property type="entry name" value="SAM_superfamily"/>
    <property type="match status" value="1"/>
</dbReference>
<evidence type="ECO:0000256" key="2">
    <source>
        <dbReference type="ARBA" id="ARBA00012543"/>
    </source>
</evidence>
<keyword evidence="4 7" id="KW-0812">Transmembrane</keyword>
<feature type="transmembrane region" description="Helical" evidence="7">
    <location>
        <begin position="51"/>
        <end position="78"/>
    </location>
</feature>
<dbReference type="PANTHER" id="PTHR22914">
    <property type="entry name" value="CHITIN SYNTHASE"/>
    <property type="match status" value="1"/>
</dbReference>
<feature type="transmembrane region" description="Helical" evidence="7">
    <location>
        <begin position="1537"/>
        <end position="1558"/>
    </location>
</feature>
<feature type="transmembrane region" description="Helical" evidence="7">
    <location>
        <begin position="844"/>
        <end position="863"/>
    </location>
</feature>
<evidence type="ECO:0000313" key="10">
    <source>
        <dbReference type="Proteomes" id="UP001159405"/>
    </source>
</evidence>
<dbReference type="SUPFAM" id="SSF53448">
    <property type="entry name" value="Nucleotide-diphospho-sugar transferases"/>
    <property type="match status" value="1"/>
</dbReference>
<name>A0ABN8PI79_9CNID</name>
<feature type="domain" description="SAM" evidence="8">
    <location>
        <begin position="1303"/>
        <end position="1365"/>
    </location>
</feature>
<evidence type="ECO:0000256" key="3">
    <source>
        <dbReference type="ARBA" id="ARBA00022676"/>
    </source>
</evidence>
<gene>
    <name evidence="9" type="ORF">PLOB_00042175</name>
</gene>
<dbReference type="EMBL" id="CALNXK010000068">
    <property type="protein sequence ID" value="CAH3142144.1"/>
    <property type="molecule type" value="Genomic_DNA"/>
</dbReference>
<dbReference type="InterPro" id="IPR029044">
    <property type="entry name" value="Nucleotide-diphossugar_trans"/>
</dbReference>
<feature type="transmembrane region" description="Helical" evidence="7">
    <location>
        <begin position="385"/>
        <end position="404"/>
    </location>
</feature>
<evidence type="ECO:0000313" key="9">
    <source>
        <dbReference type="EMBL" id="CAH3142144.1"/>
    </source>
</evidence>
<comment type="caution">
    <text evidence="9">The sequence shown here is derived from an EMBL/GenBank/DDBJ whole genome shotgun (WGS) entry which is preliminary data.</text>
</comment>
<feature type="transmembrane region" description="Helical" evidence="7">
    <location>
        <begin position="252"/>
        <end position="270"/>
    </location>
</feature>
<feature type="transmembrane region" description="Helical" evidence="7">
    <location>
        <begin position="805"/>
        <end position="838"/>
    </location>
</feature>
<feature type="domain" description="SAM" evidence="8">
    <location>
        <begin position="1370"/>
        <end position="1438"/>
    </location>
</feature>
<keyword evidence="10" id="KW-1185">Reference proteome</keyword>
<reference evidence="9 10" key="1">
    <citation type="submission" date="2022-05" db="EMBL/GenBank/DDBJ databases">
        <authorList>
            <consortium name="Genoscope - CEA"/>
            <person name="William W."/>
        </authorList>
    </citation>
    <scope>NUCLEOTIDE SEQUENCE [LARGE SCALE GENOMIC DNA]</scope>
</reference>
<dbReference type="InterPro" id="IPR013761">
    <property type="entry name" value="SAM/pointed_sf"/>
</dbReference>
<feature type="transmembrane region" description="Helical" evidence="7">
    <location>
        <begin position="162"/>
        <end position="183"/>
    </location>
</feature>
<evidence type="ECO:0000256" key="5">
    <source>
        <dbReference type="ARBA" id="ARBA00022989"/>
    </source>
</evidence>
<dbReference type="PROSITE" id="PS50105">
    <property type="entry name" value="SAM_DOMAIN"/>
    <property type="match status" value="2"/>
</dbReference>
<keyword evidence="6 7" id="KW-0472">Membrane</keyword>
<evidence type="ECO:0000256" key="1">
    <source>
        <dbReference type="ARBA" id="ARBA00004141"/>
    </source>
</evidence>
<feature type="transmembrane region" description="Helical" evidence="7">
    <location>
        <begin position="929"/>
        <end position="951"/>
    </location>
</feature>
<proteinExistence type="predicted"/>
<dbReference type="SMART" id="SM00454">
    <property type="entry name" value="SAM"/>
    <property type="match status" value="2"/>
</dbReference>
<evidence type="ECO:0000256" key="6">
    <source>
        <dbReference type="ARBA" id="ARBA00023136"/>
    </source>
</evidence>
<dbReference type="Proteomes" id="UP001159405">
    <property type="component" value="Unassembled WGS sequence"/>
</dbReference>
<dbReference type="Gene3D" id="1.10.150.50">
    <property type="entry name" value="Transcription Factor, Ets-1"/>
    <property type="match status" value="2"/>
</dbReference>
<dbReference type="InterPro" id="IPR004835">
    <property type="entry name" value="Chitin_synth"/>
</dbReference>
<feature type="transmembrane region" description="Helical" evidence="7">
    <location>
        <begin position="875"/>
        <end position="895"/>
    </location>
</feature>
<dbReference type="Pfam" id="PF03142">
    <property type="entry name" value="Chitin_synth_2"/>
    <property type="match status" value="1"/>
</dbReference>
<evidence type="ECO:0000256" key="7">
    <source>
        <dbReference type="SAM" id="Phobius"/>
    </source>
</evidence>
<dbReference type="Gene3D" id="3.90.550.10">
    <property type="entry name" value="Spore Coat Polysaccharide Biosynthesis Protein SpsA, Chain A"/>
    <property type="match status" value="1"/>
</dbReference>
<feature type="transmembrane region" description="Helical" evidence="7">
    <location>
        <begin position="310"/>
        <end position="332"/>
    </location>
</feature>
<comment type="subcellular location">
    <subcellularLocation>
        <location evidence="1">Membrane</location>
        <topology evidence="1">Multi-pass membrane protein</topology>
    </subcellularLocation>
</comment>
<sequence length="1593" mass="180764">MSDETASQYRSHQSVYFQKSESEFTIDKSEPTLDPSNKAEKRHCYSFLPWILKWFVAVFLSLLVLCCVVASRICLLVLGKNFKDLNEVGKTGNDGTLNQTVNSSDGHFSLTGKSENSSTEAGKQALFLMLILALMIPEAVSLIYASWTSLRRKSHPWPSQKGFITIFIGGFLETVSLSYITIVVMLKVKLLNSDVMILLPCSLPLGFTLWHFIKSRSQWNTKTGKLEVIRFGISAVFGAAGVSFLCLTWKSLFFQIPYAIIALLVLSIVWSPKLRKLQIETNNQDSSQSDDENASEDVANAAKITARGKAAIVISLWKLFLTPFVALVFAKICNIVELGGMSEGFRAFSSSNSSFVYFMLHIFSSFFAYHLGWLACSLRMQQTGYALPLTLATPIAIFITNVAGFCDTNMIPLSCRSDNQLYTLAGGGLPLWLAQFMVTTYYLWKSRGFIMASAHDLFWIPSYNGVYLEQYLLMNRRSRASDEEDVIQRNLSRNVTVFICTTMYHEADYEMKQLLESIHEMDKNKTKAKRHYESHVFFDGGVRGDVLTDYALQLASLVEETLKVQLRSCYKVMTPYGIQLKWKLPGGMEFTIHLKDNTKVKNKKRWSQVMYMSYVLDYQQNRLKVRDDQCYILTTDADVKFTHDSVEALIDQIIEDPGVGAVCARTHPLGSGPIVWYQIFDYAIGHWFQKVANHMFGSVLCSPGCFSLYRCQAVRDVLPTYATKVDHAFDFLTKDMGEDRWMCTLMLQKGWRLTYCAAAVDSTYCPESFEEFYKQRRRWAPSSLANLVLLVREWKLTLKTNEHISFLFIVYQTFLVCSTVIGPSTVLLVIVGGMVYAGIGLSEITVIILLCLVVLAYTIVCLFATQSFQLKVSKLLTFVFSVIMCIVSVGVAVQISRELSERDIEPTAAPTTKPNETITPAPKPLEHHLPAGISTLYLAGLSGIFFAAALLHPKEFMCLLHGVWYLLCLPSGYLLLTIFSLCNLTDRSWGTREGKTASEGGGDWLTPIGETLKEIVVCKCCRPAQLQQPPTQAIEPPKVETKDVACQVNVDEIARNEESEHPLGQTRYKEEMHVSATRVEVERSTSGLTARQNEEEIIESVEDSSNGLEENPVYEGKQECIPETSENPDRPQEINLQPVLGGFTEPYESSSQSGKTTRATEILIMSIFFTSESQTETIIYSQSRPSVTFFRLHLAIGSSRHALVVSRKLGHYFRIYYDLLFSEINRGKNEAKRNDEIINSLFEQMLQKTEITHLKIRDDVNGDLNRKSTDSKSFQLIPRTFGSTESLSVLKTDMSYSNLKTPVEEWLAPLDISPENNYAVMFRDEGYDTMGDLFGLSDQDLESIGIKTRGHRIRLLREIKKIPRVDVEEGIPDDVEEWLEDLGLQQYWPRFESNGYKEPCDLEDLKGLDKKSLKETFHIWKRGHLNKLVVGIKKLQYPHEVQKKVRQTRREIDRLPLKFLDVDNVDEGREYDFWEGLRRRCLAPELSAFDDTSKLKDRLVELRNKTLMLFGVANVLWMIIILTLVRHKDLAVLGVDIIGLSFLTVYGLVIALQFLALLGHRFKTVIHLLARVPWKISQVKLEINDEHEAVTNF</sequence>
<accession>A0ABN8PI79</accession>
<dbReference type="SUPFAM" id="SSF47769">
    <property type="entry name" value="SAM/Pointed domain"/>
    <property type="match status" value="2"/>
</dbReference>